<feature type="signal peptide" evidence="1">
    <location>
        <begin position="1"/>
        <end position="28"/>
    </location>
</feature>
<dbReference type="InterPro" id="IPR051200">
    <property type="entry name" value="Host-pathogen_enzymatic-act"/>
</dbReference>
<accession>A0A372IQG4</accession>
<protein>
    <submittedName>
        <fullName evidence="2">Uncharacterized protein</fullName>
    </submittedName>
</protein>
<dbReference type="SUPFAM" id="SSF75011">
    <property type="entry name" value="3-carboxy-cis,cis-mucoante lactonizing enzyme"/>
    <property type="match status" value="1"/>
</dbReference>
<reference evidence="2 3" key="1">
    <citation type="submission" date="2018-08" db="EMBL/GenBank/DDBJ databases">
        <title>Acidipila sp. 4G-K13, an acidobacterium isolated from forest soil.</title>
        <authorList>
            <person name="Gao Z.-H."/>
            <person name="Qiu L.-H."/>
        </authorList>
    </citation>
    <scope>NUCLEOTIDE SEQUENCE [LARGE SCALE GENOMIC DNA]</scope>
    <source>
        <strain evidence="2 3">4G-K13</strain>
    </source>
</reference>
<dbReference type="Pfam" id="PF10282">
    <property type="entry name" value="Lactonase"/>
    <property type="match status" value="2"/>
</dbReference>
<dbReference type="Proteomes" id="UP000264702">
    <property type="component" value="Unassembled WGS sequence"/>
</dbReference>
<proteinExistence type="predicted"/>
<dbReference type="PANTHER" id="PTHR47197:SF3">
    <property type="entry name" value="DIHYDRO-HEME D1 DEHYDROGENASE"/>
    <property type="match status" value="1"/>
</dbReference>
<evidence type="ECO:0000256" key="1">
    <source>
        <dbReference type="SAM" id="SignalP"/>
    </source>
</evidence>
<dbReference type="InterPro" id="IPR015943">
    <property type="entry name" value="WD40/YVTN_repeat-like_dom_sf"/>
</dbReference>
<evidence type="ECO:0000313" key="3">
    <source>
        <dbReference type="Proteomes" id="UP000264702"/>
    </source>
</evidence>
<comment type="caution">
    <text evidence="2">The sequence shown here is derived from an EMBL/GenBank/DDBJ whole genome shotgun (WGS) entry which is preliminary data.</text>
</comment>
<feature type="chain" id="PRO_5016860525" evidence="1">
    <location>
        <begin position="29"/>
        <end position="423"/>
    </location>
</feature>
<dbReference type="PANTHER" id="PTHR47197">
    <property type="entry name" value="PROTEIN NIRF"/>
    <property type="match status" value="1"/>
</dbReference>
<dbReference type="AlphaFoldDB" id="A0A372IQG4"/>
<organism evidence="2 3">
    <name type="scientific">Paracidobacterium acidisoli</name>
    <dbReference type="NCBI Taxonomy" id="2303751"/>
    <lineage>
        <taxon>Bacteria</taxon>
        <taxon>Pseudomonadati</taxon>
        <taxon>Acidobacteriota</taxon>
        <taxon>Terriglobia</taxon>
        <taxon>Terriglobales</taxon>
        <taxon>Acidobacteriaceae</taxon>
        <taxon>Paracidobacterium</taxon>
    </lineage>
</organism>
<sequence length="423" mass="42849">MKFRKSGQVLLAAAATVVVGLGLTSCGASNTVDFLYVTSSKNNPGQINVYIVDSESGAARQIADSPYPSGGRNPVADVASPNGKNLYVANHDDNTLVEFVIGTDGKLYPQHTCNTPGTEPSAMAISPDGSLLYVVDFYQAGFTDVNPGPGALAVYHIQSDGSLGNPITSSSGATTGDCNSIANGNLSYWPLGYYPGNVAAAPNGSLVYVADPNIFVTTVTPPTNGTVPIVPGLPGQIYGFTVGSGGTLGTVAGSPFTTASGSEPLGVAVSPDNSGLFVTDTAQNQLLNYVIGAGGALSANPSSPTTPTGTFPVGVVLSSDGSDLYVSNFTDGTVSEYTVSNGVPALNGSSSTLAVGHSPTALLIDPSLNEFLFTPNFVDGTISGARVNTTNGTLVNNQNSPYVTSGQPTSVAAIPHNQHAVSK</sequence>
<dbReference type="InterPro" id="IPR019405">
    <property type="entry name" value="Lactonase_7-beta_prop"/>
</dbReference>
<gene>
    <name evidence="2" type="ORF">D0Y96_09805</name>
</gene>
<dbReference type="Gene3D" id="2.130.10.10">
    <property type="entry name" value="YVTN repeat-like/Quinoprotein amine dehydrogenase"/>
    <property type="match status" value="2"/>
</dbReference>
<keyword evidence="1" id="KW-0732">Signal</keyword>
<keyword evidence="3" id="KW-1185">Reference proteome</keyword>
<dbReference type="RefSeq" id="WP_117299178.1">
    <property type="nucleotide sequence ID" value="NZ_QVQT02000003.1"/>
</dbReference>
<dbReference type="OrthoDB" id="105446at2"/>
<dbReference type="EMBL" id="QVQT01000003">
    <property type="protein sequence ID" value="RFU16999.1"/>
    <property type="molecule type" value="Genomic_DNA"/>
</dbReference>
<evidence type="ECO:0000313" key="2">
    <source>
        <dbReference type="EMBL" id="RFU16999.1"/>
    </source>
</evidence>
<name>A0A372IQG4_9BACT</name>
<dbReference type="PROSITE" id="PS51257">
    <property type="entry name" value="PROKAR_LIPOPROTEIN"/>
    <property type="match status" value="1"/>
</dbReference>